<evidence type="ECO:0000259" key="4">
    <source>
        <dbReference type="PROSITE" id="PS51843"/>
    </source>
</evidence>
<reference evidence="6" key="1">
    <citation type="submission" date="2022-10" db="EMBL/GenBank/DDBJ databases">
        <title>Genome assembly of Pristionchus species.</title>
        <authorList>
            <person name="Yoshida K."/>
            <person name="Sommer R.J."/>
        </authorList>
    </citation>
    <scope>NUCLEOTIDE SEQUENCE [LARGE SCALE GENOMIC DNA]</scope>
    <source>
        <strain evidence="6">RS5460</strain>
    </source>
</reference>
<organism evidence="5 6">
    <name type="scientific">Pristionchus mayeri</name>
    <dbReference type="NCBI Taxonomy" id="1317129"/>
    <lineage>
        <taxon>Eukaryota</taxon>
        <taxon>Metazoa</taxon>
        <taxon>Ecdysozoa</taxon>
        <taxon>Nematoda</taxon>
        <taxon>Chromadorea</taxon>
        <taxon>Rhabditida</taxon>
        <taxon>Rhabditina</taxon>
        <taxon>Diplogasteromorpha</taxon>
        <taxon>Diplogasteroidea</taxon>
        <taxon>Neodiplogasteridae</taxon>
        <taxon>Pristionchus</taxon>
    </lineage>
</organism>
<keyword evidence="6" id="KW-1185">Reference proteome</keyword>
<proteinExistence type="predicted"/>
<keyword evidence="1" id="KW-0805">Transcription regulation</keyword>
<dbReference type="SMART" id="SM00430">
    <property type="entry name" value="HOLI"/>
    <property type="match status" value="1"/>
</dbReference>
<evidence type="ECO:0000256" key="3">
    <source>
        <dbReference type="ARBA" id="ARBA00023170"/>
    </source>
</evidence>
<dbReference type="AlphaFoldDB" id="A0AAN5CWE6"/>
<gene>
    <name evidence="5" type="ORF">PMAYCL1PPCAC_22039</name>
</gene>
<evidence type="ECO:0000256" key="2">
    <source>
        <dbReference type="ARBA" id="ARBA00023163"/>
    </source>
</evidence>
<dbReference type="InterPro" id="IPR000536">
    <property type="entry name" value="Nucl_hrmn_rcpt_lig-bd"/>
</dbReference>
<protein>
    <recommendedName>
        <fullName evidence="4">NR LBD domain-containing protein</fullName>
    </recommendedName>
</protein>
<name>A0AAN5CWE6_9BILA</name>
<feature type="non-terminal residue" evidence="5">
    <location>
        <position position="1"/>
    </location>
</feature>
<keyword evidence="3" id="KW-0675">Receptor</keyword>
<dbReference type="PANTHER" id="PTHR46011">
    <property type="entry name" value="NUCLEAR HORMONE RECEPTOR FAMILY MEMBER NHR-86-RELATED"/>
    <property type="match status" value="1"/>
</dbReference>
<dbReference type="SUPFAM" id="SSF48508">
    <property type="entry name" value="Nuclear receptor ligand-binding domain"/>
    <property type="match status" value="1"/>
</dbReference>
<dbReference type="Gene3D" id="1.10.565.10">
    <property type="entry name" value="Retinoid X Receptor"/>
    <property type="match status" value="1"/>
</dbReference>
<sequence>ACAVFYRRARRSKRKFRCKGSGCIQNGRISDCRSCRYDRMKALFAAANKEIKVTPLIVKPRTETEHERCPSCCPSTSDNASLPTTTTPVLERLRHGYDVMVRIRKTAELMIRPDHPSIQPSAIDKNDYPNIASTHGMKIRTRKILQSSLFDFASIAFPDFTTLSDDEKMRLISGCCMRIDVLESSYRAAIIYPDDSTVFTSYTTIINLDTFDLYLNDCPLKVDIEEAKNLLFPNLAEQAREVKREWQRTKPTEDEFLVMLALAFWNTGDETFCRLAIANRKAIMSEVHAFYASQGLTDYATRIGELYCLLANNEVNFLYFCEIFPLKFRQIMKFSANHQHNNRRLHSARANE</sequence>
<dbReference type="EMBL" id="BTRK01000005">
    <property type="protein sequence ID" value="GMR51844.1"/>
    <property type="molecule type" value="Genomic_DNA"/>
</dbReference>
<dbReference type="Proteomes" id="UP001328107">
    <property type="component" value="Unassembled WGS sequence"/>
</dbReference>
<accession>A0AAN5CWE6</accession>
<comment type="caution">
    <text evidence="5">The sequence shown here is derived from an EMBL/GenBank/DDBJ whole genome shotgun (WGS) entry which is preliminary data.</text>
</comment>
<dbReference type="PANTHER" id="PTHR46011:SF6">
    <property type="entry name" value="HIGH ZINC ACTIVATED NUCLEAR RECEPTOR PROTEIN"/>
    <property type="match status" value="1"/>
</dbReference>
<dbReference type="GO" id="GO:0003700">
    <property type="term" value="F:DNA-binding transcription factor activity"/>
    <property type="evidence" value="ECO:0007669"/>
    <property type="project" value="TreeGrafter"/>
</dbReference>
<evidence type="ECO:0000313" key="6">
    <source>
        <dbReference type="Proteomes" id="UP001328107"/>
    </source>
</evidence>
<evidence type="ECO:0000313" key="5">
    <source>
        <dbReference type="EMBL" id="GMR51844.1"/>
    </source>
</evidence>
<dbReference type="InterPro" id="IPR035500">
    <property type="entry name" value="NHR-like_dom_sf"/>
</dbReference>
<feature type="domain" description="NR LBD" evidence="4">
    <location>
        <begin position="96"/>
        <end position="352"/>
    </location>
</feature>
<dbReference type="GO" id="GO:0005634">
    <property type="term" value="C:nucleus"/>
    <property type="evidence" value="ECO:0007669"/>
    <property type="project" value="TreeGrafter"/>
</dbReference>
<dbReference type="Pfam" id="PF00104">
    <property type="entry name" value="Hormone_recep"/>
    <property type="match status" value="1"/>
</dbReference>
<dbReference type="PROSITE" id="PS51843">
    <property type="entry name" value="NR_LBD"/>
    <property type="match status" value="1"/>
</dbReference>
<evidence type="ECO:0000256" key="1">
    <source>
        <dbReference type="ARBA" id="ARBA00023015"/>
    </source>
</evidence>
<keyword evidence="2" id="KW-0804">Transcription</keyword>